<evidence type="ECO:0000313" key="2">
    <source>
        <dbReference type="Proteomes" id="UP001153050"/>
    </source>
</evidence>
<keyword evidence="2" id="KW-1185">Reference proteome</keyword>
<dbReference type="Proteomes" id="UP001153050">
    <property type="component" value="Unassembled WGS sequence"/>
</dbReference>
<proteinExistence type="predicted"/>
<protein>
    <submittedName>
        <fullName evidence="1">Uncharacterized protein</fullName>
    </submittedName>
</protein>
<sequence length="61" mass="6556">MRCRAALVVGAHANVGGGYAGDLLVQIPLKWFIAKATALGHKLRWDVDIDQANVVPRISDS</sequence>
<evidence type="ECO:0000313" key="1">
    <source>
        <dbReference type="EMBL" id="CAH2409338.1"/>
    </source>
</evidence>
<dbReference type="EMBL" id="CAKXZT010000180">
    <property type="protein sequence ID" value="CAH2409338.1"/>
    <property type="molecule type" value="Genomic_DNA"/>
</dbReference>
<name>A0ABM9EIW3_9HYPH</name>
<gene>
    <name evidence="1" type="ORF">MES5069_800017</name>
</gene>
<comment type="caution">
    <text evidence="1">The sequence shown here is derived from an EMBL/GenBank/DDBJ whole genome shotgun (WGS) entry which is preliminary data.</text>
</comment>
<organism evidence="1 2">
    <name type="scientific">Mesorhizobium escarrei</name>
    <dbReference type="NCBI Taxonomy" id="666018"/>
    <lineage>
        <taxon>Bacteria</taxon>
        <taxon>Pseudomonadati</taxon>
        <taxon>Pseudomonadota</taxon>
        <taxon>Alphaproteobacteria</taxon>
        <taxon>Hyphomicrobiales</taxon>
        <taxon>Phyllobacteriaceae</taxon>
        <taxon>Mesorhizobium</taxon>
    </lineage>
</organism>
<reference evidence="1 2" key="1">
    <citation type="submission" date="2022-03" db="EMBL/GenBank/DDBJ databases">
        <authorList>
            <person name="Brunel B."/>
        </authorList>
    </citation>
    <scope>NUCLEOTIDE SEQUENCE [LARGE SCALE GENOMIC DNA]</scope>
    <source>
        <strain evidence="1">STM5069sample</strain>
    </source>
</reference>
<accession>A0ABM9EIW3</accession>